<evidence type="ECO:0000313" key="5">
    <source>
        <dbReference type="Proteomes" id="UP001595776"/>
    </source>
</evidence>
<comment type="caution">
    <text evidence="4">The sequence shown here is derived from an EMBL/GenBank/DDBJ whole genome shotgun (WGS) entry which is preliminary data.</text>
</comment>
<dbReference type="SFLD" id="SFLDG00358">
    <property type="entry name" value="Main_(cytGST)"/>
    <property type="match status" value="1"/>
</dbReference>
<dbReference type="PROSITE" id="PS50405">
    <property type="entry name" value="GST_CTER"/>
    <property type="match status" value="1"/>
</dbReference>
<dbReference type="SFLD" id="SFLDG01150">
    <property type="entry name" value="Main.1:_Beta-like"/>
    <property type="match status" value="1"/>
</dbReference>
<evidence type="ECO:0000256" key="1">
    <source>
        <dbReference type="RuleBase" id="RU003494"/>
    </source>
</evidence>
<reference evidence="5" key="1">
    <citation type="journal article" date="2019" name="Int. J. Syst. Evol. Microbiol.">
        <title>The Global Catalogue of Microorganisms (GCM) 10K type strain sequencing project: providing services to taxonomists for standard genome sequencing and annotation.</title>
        <authorList>
            <consortium name="The Broad Institute Genomics Platform"/>
            <consortium name="The Broad Institute Genome Sequencing Center for Infectious Disease"/>
            <person name="Wu L."/>
            <person name="Ma J."/>
        </authorList>
    </citation>
    <scope>NUCLEOTIDE SEQUENCE [LARGE SCALE GENOMIC DNA]</scope>
    <source>
        <strain evidence="5">CGMCC 1.15304</strain>
    </source>
</reference>
<feature type="domain" description="GST C-terminal" evidence="3">
    <location>
        <begin position="86"/>
        <end position="211"/>
    </location>
</feature>
<dbReference type="RefSeq" id="WP_068143527.1">
    <property type="nucleotide sequence ID" value="NZ_JBHSCR010000014.1"/>
</dbReference>
<accession>A0ABV8UCK8</accession>
<dbReference type="Proteomes" id="UP001595776">
    <property type="component" value="Unassembled WGS sequence"/>
</dbReference>
<name>A0ABV8UCK8_9PROT</name>
<proteinExistence type="inferred from homology"/>
<evidence type="ECO:0000259" key="3">
    <source>
        <dbReference type="PROSITE" id="PS50405"/>
    </source>
</evidence>
<dbReference type="EMBL" id="JBHSCR010000014">
    <property type="protein sequence ID" value="MFC4348890.1"/>
    <property type="molecule type" value="Genomic_DNA"/>
</dbReference>
<dbReference type="PANTHER" id="PTHR44051">
    <property type="entry name" value="GLUTATHIONE S-TRANSFERASE-RELATED"/>
    <property type="match status" value="1"/>
</dbReference>
<dbReference type="InterPro" id="IPR010987">
    <property type="entry name" value="Glutathione-S-Trfase_C-like"/>
</dbReference>
<dbReference type="Pfam" id="PF02798">
    <property type="entry name" value="GST_N"/>
    <property type="match status" value="1"/>
</dbReference>
<dbReference type="SFLD" id="SFLDS00019">
    <property type="entry name" value="Glutathione_Transferase_(cytos"/>
    <property type="match status" value="1"/>
</dbReference>
<dbReference type="Gene3D" id="1.20.1050.10">
    <property type="match status" value="1"/>
</dbReference>
<dbReference type="Pfam" id="PF00043">
    <property type="entry name" value="GST_C"/>
    <property type="match status" value="1"/>
</dbReference>
<gene>
    <name evidence="4" type="ORF">ACFO5Q_13635</name>
</gene>
<dbReference type="PANTHER" id="PTHR44051:SF8">
    <property type="entry name" value="GLUTATHIONE S-TRANSFERASE GSTA"/>
    <property type="match status" value="1"/>
</dbReference>
<dbReference type="SUPFAM" id="SSF52833">
    <property type="entry name" value="Thioredoxin-like"/>
    <property type="match status" value="1"/>
</dbReference>
<evidence type="ECO:0000259" key="2">
    <source>
        <dbReference type="PROSITE" id="PS50404"/>
    </source>
</evidence>
<keyword evidence="5" id="KW-1185">Reference proteome</keyword>
<dbReference type="InterPro" id="IPR004045">
    <property type="entry name" value="Glutathione_S-Trfase_N"/>
</dbReference>
<evidence type="ECO:0000313" key="4">
    <source>
        <dbReference type="EMBL" id="MFC4348890.1"/>
    </source>
</evidence>
<dbReference type="InterPro" id="IPR036249">
    <property type="entry name" value="Thioredoxin-like_sf"/>
</dbReference>
<dbReference type="InterPro" id="IPR040079">
    <property type="entry name" value="Glutathione_S-Trfase"/>
</dbReference>
<dbReference type="SUPFAM" id="SSF47616">
    <property type="entry name" value="GST C-terminal domain-like"/>
    <property type="match status" value="1"/>
</dbReference>
<feature type="domain" description="GST N-terminal" evidence="2">
    <location>
        <begin position="1"/>
        <end position="80"/>
    </location>
</feature>
<dbReference type="InterPro" id="IPR004046">
    <property type="entry name" value="GST_C"/>
</dbReference>
<protein>
    <submittedName>
        <fullName evidence="4">Glutathione S-transferase family protein</fullName>
    </submittedName>
</protein>
<dbReference type="CDD" id="cd03057">
    <property type="entry name" value="GST_N_Beta"/>
    <property type="match status" value="1"/>
</dbReference>
<comment type="similarity">
    <text evidence="1">Belongs to the GST superfamily.</text>
</comment>
<dbReference type="CDD" id="cd03188">
    <property type="entry name" value="GST_C_Beta"/>
    <property type="match status" value="1"/>
</dbReference>
<dbReference type="Gene3D" id="3.40.30.10">
    <property type="entry name" value="Glutaredoxin"/>
    <property type="match status" value="1"/>
</dbReference>
<sequence length="220" mass="24660">MYRLYYYPCNASLAPHFMLKHLSVPYELVLVDRKSDAQKSAEYLKMNPAGRIPTLMDGDLALFESPAICLYLAEQHTEAGLAPLPGSLERAKFLQWLMYLTNTLQADYMVYCYPAKHTKDAGGAKAVEAAHSERVAADLKILDQALEDRTYLVGDTVTVCDYFLLMLCIWASDMPTPPQSFPHLGAYLKRMAGQNTVREVCEKEGISLTAFSDLRVSHLP</sequence>
<organism evidence="4 5">
    <name type="scientific">Kordiimonas lipolytica</name>
    <dbReference type="NCBI Taxonomy" id="1662421"/>
    <lineage>
        <taxon>Bacteria</taxon>
        <taxon>Pseudomonadati</taxon>
        <taxon>Pseudomonadota</taxon>
        <taxon>Alphaproteobacteria</taxon>
        <taxon>Kordiimonadales</taxon>
        <taxon>Kordiimonadaceae</taxon>
        <taxon>Kordiimonas</taxon>
    </lineage>
</organism>
<dbReference type="InterPro" id="IPR036282">
    <property type="entry name" value="Glutathione-S-Trfase_C_sf"/>
</dbReference>
<dbReference type="PROSITE" id="PS50404">
    <property type="entry name" value="GST_NTER"/>
    <property type="match status" value="1"/>
</dbReference>